<name>A0A7D3ZVN8_ACTVE</name>
<feature type="compositionally biased region" description="Basic and acidic residues" evidence="1">
    <location>
        <begin position="81"/>
        <end position="95"/>
    </location>
</feature>
<sequence>MRVCSEGSAGAVLDRVDMSDRRSFSSFLGRGQSIAPCREAIRQHVVRDLQGWVFSEVSATRERPSTGCARARRRPPAARRRTVDGRDADGPEHHANQRARALSRRSRPLPDRLPRSTDSADALLRQRLPALATRLAHSGAPGGESLLNGHTGLDLAL</sequence>
<protein>
    <submittedName>
        <fullName evidence="2">Uncharacterized protein</fullName>
    </submittedName>
</protein>
<organism evidence="2 3">
    <name type="scientific">Actinomadura verrucosospora</name>
    <dbReference type="NCBI Taxonomy" id="46165"/>
    <lineage>
        <taxon>Bacteria</taxon>
        <taxon>Bacillati</taxon>
        <taxon>Actinomycetota</taxon>
        <taxon>Actinomycetes</taxon>
        <taxon>Streptosporangiales</taxon>
        <taxon>Thermomonosporaceae</taxon>
        <taxon>Actinomadura</taxon>
    </lineage>
</organism>
<feature type="region of interest" description="Disordered" evidence="1">
    <location>
        <begin position="138"/>
        <end position="157"/>
    </location>
</feature>
<feature type="compositionally biased region" description="Basic residues" evidence="1">
    <location>
        <begin position="70"/>
        <end position="80"/>
    </location>
</feature>
<evidence type="ECO:0000313" key="3">
    <source>
        <dbReference type="Proteomes" id="UP000501240"/>
    </source>
</evidence>
<dbReference type="Proteomes" id="UP000501240">
    <property type="component" value="Chromosome"/>
</dbReference>
<dbReference type="AlphaFoldDB" id="A0A7D3ZVN8"/>
<accession>A0A7D3ZVN8</accession>
<gene>
    <name evidence="2" type="ORF">ACTIVE_1742</name>
</gene>
<keyword evidence="3" id="KW-1185">Reference proteome</keyword>
<evidence type="ECO:0000313" key="2">
    <source>
        <dbReference type="EMBL" id="QKG20106.1"/>
    </source>
</evidence>
<proteinExistence type="predicted"/>
<evidence type="ECO:0000256" key="1">
    <source>
        <dbReference type="SAM" id="MobiDB-lite"/>
    </source>
</evidence>
<reference evidence="2 3" key="1">
    <citation type="submission" date="2020-05" db="EMBL/GenBank/DDBJ databases">
        <title>Actinomadura verrucosospora NRRL-B18236 (PFL_A860) Genome sequencing and assembly.</title>
        <authorList>
            <person name="Samborskyy M."/>
        </authorList>
    </citation>
    <scope>NUCLEOTIDE SEQUENCE [LARGE SCALE GENOMIC DNA]</scope>
    <source>
        <strain evidence="2 3">NRRL:B18236</strain>
    </source>
</reference>
<dbReference type="EMBL" id="CP053892">
    <property type="protein sequence ID" value="QKG20106.1"/>
    <property type="molecule type" value="Genomic_DNA"/>
</dbReference>
<feature type="region of interest" description="Disordered" evidence="1">
    <location>
        <begin position="59"/>
        <end position="122"/>
    </location>
</feature>